<dbReference type="SMART" id="SM00228">
    <property type="entry name" value="PDZ"/>
    <property type="match status" value="1"/>
</dbReference>
<dbReference type="EMBL" id="NIVC01001000">
    <property type="protein sequence ID" value="PAA73675.1"/>
    <property type="molecule type" value="Genomic_DNA"/>
</dbReference>
<comment type="subcellular location">
    <subcellularLocation>
        <location evidence="1">Cytoplasm</location>
    </subcellularLocation>
</comment>
<feature type="compositionally biased region" description="Pro residues" evidence="5">
    <location>
        <begin position="309"/>
        <end position="337"/>
    </location>
</feature>
<feature type="region of interest" description="Disordered" evidence="5">
    <location>
        <begin position="392"/>
        <end position="421"/>
    </location>
</feature>
<sequence length="449" mass="47950">ALQKTVQAFTPKPLMTEKSVSLSLTGGPPWGFRLRGGPAAGGLRVSRVRRRSPATAGGLREGDQLISVNSMPVSGRTYAFVMEFAERQRVLDVEVRRLVGPEGTLLAAAATWASEEDDEDEDAMMALAAAAEPAPEPPLQELQVAELQLAPSLPPPTQPPLSFDEDTVIPADPDIRPVTFSKLITEAEPEPTPPRSPVRKYADSAYFDATDSSYPTVEEQKEMARRVAETLTDTRNRGSRGASMFEKRRERAAKYTLEGPEPGDEELLGAAAGVAGSSHQQFDAAMVDTSVSSPIDECGTFRVPLPQMSAPPPAPPPPPPPPPMAPPPPPPPPPPPKTVAEFVEREMRSAPKLTHRDYNPKKAFDIASALHSSSGKAGQMFQKRRQRALKFTTESEGQVEPPAPQLKPLMAGGGLMMKQQPGGDVSMAAKIQRLQNSLGGGGGGGLSDL</sequence>
<dbReference type="GO" id="GO:0015629">
    <property type="term" value="C:actin cytoskeleton"/>
    <property type="evidence" value="ECO:0007669"/>
    <property type="project" value="TreeGrafter"/>
</dbReference>
<protein>
    <recommendedName>
        <fullName evidence="6">PDZ domain-containing protein</fullName>
    </recommendedName>
</protein>
<dbReference type="InterPro" id="IPR001478">
    <property type="entry name" value="PDZ"/>
</dbReference>
<dbReference type="InterPro" id="IPR036034">
    <property type="entry name" value="PDZ_sf"/>
</dbReference>
<dbReference type="PANTHER" id="PTHR24217:SF13">
    <property type="entry name" value="SYNAPTOPODIN"/>
    <property type="match status" value="1"/>
</dbReference>
<evidence type="ECO:0000256" key="1">
    <source>
        <dbReference type="ARBA" id="ARBA00004496"/>
    </source>
</evidence>
<dbReference type="OrthoDB" id="300641at2759"/>
<dbReference type="Pfam" id="PF00595">
    <property type="entry name" value="PDZ"/>
    <property type="match status" value="1"/>
</dbReference>
<dbReference type="InterPro" id="IPR051976">
    <property type="entry name" value="Synaptopodin_domain"/>
</dbReference>
<dbReference type="GO" id="GO:0030018">
    <property type="term" value="C:Z disc"/>
    <property type="evidence" value="ECO:0007669"/>
    <property type="project" value="TreeGrafter"/>
</dbReference>
<dbReference type="GO" id="GO:0005634">
    <property type="term" value="C:nucleus"/>
    <property type="evidence" value="ECO:0007669"/>
    <property type="project" value="TreeGrafter"/>
</dbReference>
<keyword evidence="8" id="KW-1185">Reference proteome</keyword>
<evidence type="ECO:0000256" key="4">
    <source>
        <dbReference type="ARBA" id="ARBA00038161"/>
    </source>
</evidence>
<keyword evidence="2" id="KW-0963">Cytoplasm</keyword>
<dbReference type="AlphaFoldDB" id="A0A267FIQ0"/>
<dbReference type="PROSITE" id="PS50106">
    <property type="entry name" value="PDZ"/>
    <property type="match status" value="1"/>
</dbReference>
<evidence type="ECO:0000259" key="6">
    <source>
        <dbReference type="PROSITE" id="PS50106"/>
    </source>
</evidence>
<feature type="domain" description="PDZ" evidence="6">
    <location>
        <begin position="19"/>
        <end position="78"/>
    </location>
</feature>
<feature type="region of interest" description="Disordered" evidence="5">
    <location>
        <begin position="211"/>
        <end position="267"/>
    </location>
</feature>
<feature type="compositionally biased region" description="Basic and acidic residues" evidence="5">
    <location>
        <begin position="218"/>
        <end position="236"/>
    </location>
</feature>
<dbReference type="GO" id="GO:0003779">
    <property type="term" value="F:actin binding"/>
    <property type="evidence" value="ECO:0007669"/>
    <property type="project" value="TreeGrafter"/>
</dbReference>
<name>A0A267FIQ0_9PLAT</name>
<evidence type="ECO:0000256" key="5">
    <source>
        <dbReference type="SAM" id="MobiDB-lite"/>
    </source>
</evidence>
<feature type="region of interest" description="Disordered" evidence="5">
    <location>
        <begin position="297"/>
        <end position="339"/>
    </location>
</feature>
<comment type="similarity">
    <text evidence="4">Belongs to the synaptopodin family.</text>
</comment>
<dbReference type="GO" id="GO:0032233">
    <property type="term" value="P:positive regulation of actin filament bundle assembly"/>
    <property type="evidence" value="ECO:0007669"/>
    <property type="project" value="TreeGrafter"/>
</dbReference>
<evidence type="ECO:0000313" key="8">
    <source>
        <dbReference type="Proteomes" id="UP000215902"/>
    </source>
</evidence>
<evidence type="ECO:0000256" key="3">
    <source>
        <dbReference type="ARBA" id="ARBA00022553"/>
    </source>
</evidence>
<comment type="caution">
    <text evidence="7">The sequence shown here is derived from an EMBL/GenBank/DDBJ whole genome shotgun (WGS) entry which is preliminary data.</text>
</comment>
<dbReference type="SUPFAM" id="SSF50156">
    <property type="entry name" value="PDZ domain-like"/>
    <property type="match status" value="1"/>
</dbReference>
<evidence type="ECO:0000313" key="7">
    <source>
        <dbReference type="EMBL" id="PAA73675.1"/>
    </source>
</evidence>
<dbReference type="Proteomes" id="UP000215902">
    <property type="component" value="Unassembled WGS sequence"/>
</dbReference>
<dbReference type="PANTHER" id="PTHR24217">
    <property type="entry name" value="PUTATIVE-RELATED"/>
    <property type="match status" value="1"/>
</dbReference>
<gene>
    <name evidence="7" type="ORF">BOX15_Mlig033176g1</name>
</gene>
<feature type="non-terminal residue" evidence="7">
    <location>
        <position position="1"/>
    </location>
</feature>
<accession>A0A267FIQ0</accession>
<keyword evidence="3" id="KW-0597">Phosphoprotein</keyword>
<evidence type="ECO:0000256" key="2">
    <source>
        <dbReference type="ARBA" id="ARBA00022490"/>
    </source>
</evidence>
<organism evidence="7 8">
    <name type="scientific">Macrostomum lignano</name>
    <dbReference type="NCBI Taxonomy" id="282301"/>
    <lineage>
        <taxon>Eukaryota</taxon>
        <taxon>Metazoa</taxon>
        <taxon>Spiralia</taxon>
        <taxon>Lophotrochozoa</taxon>
        <taxon>Platyhelminthes</taxon>
        <taxon>Rhabditophora</taxon>
        <taxon>Macrostomorpha</taxon>
        <taxon>Macrostomida</taxon>
        <taxon>Macrostomidae</taxon>
        <taxon>Macrostomum</taxon>
    </lineage>
</organism>
<dbReference type="Gene3D" id="2.30.42.10">
    <property type="match status" value="1"/>
</dbReference>
<proteinExistence type="inferred from homology"/>
<reference evidence="7 8" key="1">
    <citation type="submission" date="2017-06" db="EMBL/GenBank/DDBJ databases">
        <title>A platform for efficient transgenesis in Macrostomum lignano, a flatworm model organism for stem cell research.</title>
        <authorList>
            <person name="Berezikov E."/>
        </authorList>
    </citation>
    <scope>NUCLEOTIDE SEQUENCE [LARGE SCALE GENOMIC DNA]</scope>
    <source>
        <strain evidence="7">DV1</strain>
        <tissue evidence="7">Whole organism</tissue>
    </source>
</reference>